<proteinExistence type="predicted"/>
<dbReference type="AlphaFoldDB" id="A0A6V8H8Q4"/>
<keyword evidence="4" id="KW-1185">Reference proteome</keyword>
<reference evidence="4" key="1">
    <citation type="journal article" date="2015" name="Genome Announc.">
        <title>Draft genome sequence of Talaromyces cellulolyticus strain Y-94, a source of lignocellulosic biomass-degrading enzymes.</title>
        <authorList>
            <person name="Fujii T."/>
            <person name="Koike H."/>
            <person name="Sawayama S."/>
            <person name="Yano S."/>
            <person name="Inoue H."/>
        </authorList>
    </citation>
    <scope>NUCLEOTIDE SEQUENCE [LARGE SCALE GENOMIC DNA]</scope>
    <source>
        <strain evidence="4">Y-94</strain>
    </source>
</reference>
<dbReference type="EMBL" id="DF933829">
    <property type="protein sequence ID" value="GAM37768.1"/>
    <property type="molecule type" value="Genomic_DNA"/>
</dbReference>
<organism evidence="3 4">
    <name type="scientific">Talaromyces pinophilus</name>
    <name type="common">Penicillium pinophilum</name>
    <dbReference type="NCBI Taxonomy" id="128442"/>
    <lineage>
        <taxon>Eukaryota</taxon>
        <taxon>Fungi</taxon>
        <taxon>Dikarya</taxon>
        <taxon>Ascomycota</taxon>
        <taxon>Pezizomycotina</taxon>
        <taxon>Eurotiomycetes</taxon>
        <taxon>Eurotiomycetidae</taxon>
        <taxon>Eurotiales</taxon>
        <taxon>Trichocomaceae</taxon>
        <taxon>Talaromyces</taxon>
        <taxon>Talaromyces sect. Talaromyces</taxon>
    </lineage>
</organism>
<evidence type="ECO:0000313" key="4">
    <source>
        <dbReference type="Proteomes" id="UP000053095"/>
    </source>
</evidence>
<accession>A0A6V8H8Q4</accession>
<dbReference type="InterPro" id="IPR050769">
    <property type="entry name" value="NAT_camello-type"/>
</dbReference>
<dbReference type="InterPro" id="IPR000182">
    <property type="entry name" value="GNAT_dom"/>
</dbReference>
<keyword evidence="1" id="KW-0808">Transferase</keyword>
<dbReference type="GO" id="GO:0008080">
    <property type="term" value="F:N-acetyltransferase activity"/>
    <property type="evidence" value="ECO:0007669"/>
    <property type="project" value="InterPro"/>
</dbReference>
<dbReference type="CDD" id="cd04301">
    <property type="entry name" value="NAT_SF"/>
    <property type="match status" value="1"/>
</dbReference>
<dbReference type="PANTHER" id="PTHR13947">
    <property type="entry name" value="GNAT FAMILY N-ACETYLTRANSFERASE"/>
    <property type="match status" value="1"/>
</dbReference>
<sequence length="190" mass="21487">MAQPTFTKPTEIKINGGPSRIIQEPSFVLRTFRPGDLGYVVHRHGAFYDEQYQWGTRFEAVVARIVTDFFESYDSGKECCWIAESKSDGKFLGSIMLVKDRESADPSKTAKLRLLFVEPGARGMGIGEALVRQCTLFAREAGYSKIGLWTQSILLPARRLYTREGYKLVRSEEHESFGVPATGEHWELTL</sequence>
<comment type="caution">
    <text evidence="3">The sequence shown here is derived from an EMBL/GenBank/DDBJ whole genome shotgun (WGS) entry which is preliminary data.</text>
</comment>
<dbReference type="Pfam" id="PF00583">
    <property type="entry name" value="Acetyltransf_1"/>
    <property type="match status" value="1"/>
</dbReference>
<dbReference type="SUPFAM" id="SSF55729">
    <property type="entry name" value="Acyl-CoA N-acyltransferases (Nat)"/>
    <property type="match status" value="1"/>
</dbReference>
<name>A0A6V8H8Q4_TALPI</name>
<protein>
    <submittedName>
        <fullName evidence="3">GNAT family N-acetyltransferase</fullName>
    </submittedName>
</protein>
<dbReference type="InterPro" id="IPR016181">
    <property type="entry name" value="Acyl_CoA_acyltransferase"/>
</dbReference>
<feature type="domain" description="N-acetyltransferase" evidence="2">
    <location>
        <begin position="27"/>
        <end position="190"/>
    </location>
</feature>
<evidence type="ECO:0000313" key="3">
    <source>
        <dbReference type="EMBL" id="GAM37768.1"/>
    </source>
</evidence>
<dbReference type="PANTHER" id="PTHR13947:SF37">
    <property type="entry name" value="LD18367P"/>
    <property type="match status" value="1"/>
</dbReference>
<evidence type="ECO:0000259" key="2">
    <source>
        <dbReference type="PROSITE" id="PS51186"/>
    </source>
</evidence>
<evidence type="ECO:0000256" key="1">
    <source>
        <dbReference type="ARBA" id="ARBA00022679"/>
    </source>
</evidence>
<dbReference type="Proteomes" id="UP000053095">
    <property type="component" value="Unassembled WGS sequence"/>
</dbReference>
<dbReference type="Gene3D" id="3.40.630.30">
    <property type="match status" value="1"/>
</dbReference>
<gene>
    <name evidence="3" type="ORF">TCE0_033r07971</name>
</gene>
<dbReference type="PROSITE" id="PS51186">
    <property type="entry name" value="GNAT"/>
    <property type="match status" value="1"/>
</dbReference>